<name>A0A2T7PST8_POMCA</name>
<protein>
    <recommendedName>
        <fullName evidence="3">ZP domain-containing protein</fullName>
    </recommendedName>
</protein>
<dbReference type="AlphaFoldDB" id="A0A2T7PST8"/>
<dbReference type="Proteomes" id="UP000245119">
    <property type="component" value="Linkage Group LG2"/>
</dbReference>
<evidence type="ECO:0000313" key="2">
    <source>
        <dbReference type="Proteomes" id="UP000245119"/>
    </source>
</evidence>
<sequence>MIFNINPLQFRGRVVTLADINGPSTSACVIPSWSATDQNKPSGWEGFGKLHRYTGNGASDCIGNPYKVMDVQMRPQGDYEVYRLTMVVEYEPTEPAAVYAVDEAVVFECRVNRDISTDVVTSSRWTLSRKESLTFLQALPDLNGQSEKWIDLVDDRCFYPPTVQGYVMSRNKDAASVYFQAVRILPSFALHLRCSLYACTRQDQDKCDMRNIDKRKCPPRKPSLRRKRGISMPGAGFNYTVITTSILLDDTSDVRVSSVASAAGIVLDCVRKLLVNTDTIDQVLVQVIKEHPVHATHKLSYAHEQMGHPSAPVLKPLTQNISHRGRCRQSIAAARKNTKGRISNEEMCQ</sequence>
<gene>
    <name evidence="1" type="ORF">C0Q70_03470</name>
</gene>
<organism evidence="1 2">
    <name type="scientific">Pomacea canaliculata</name>
    <name type="common">Golden apple snail</name>
    <dbReference type="NCBI Taxonomy" id="400727"/>
    <lineage>
        <taxon>Eukaryota</taxon>
        <taxon>Metazoa</taxon>
        <taxon>Spiralia</taxon>
        <taxon>Lophotrochozoa</taxon>
        <taxon>Mollusca</taxon>
        <taxon>Gastropoda</taxon>
        <taxon>Caenogastropoda</taxon>
        <taxon>Architaenioglossa</taxon>
        <taxon>Ampullarioidea</taxon>
        <taxon>Ampullariidae</taxon>
        <taxon>Pomacea</taxon>
    </lineage>
</organism>
<evidence type="ECO:0008006" key="3">
    <source>
        <dbReference type="Google" id="ProtNLM"/>
    </source>
</evidence>
<dbReference type="EMBL" id="PZQS01000002">
    <property type="protein sequence ID" value="PVD36486.1"/>
    <property type="molecule type" value="Genomic_DNA"/>
</dbReference>
<reference evidence="1 2" key="1">
    <citation type="submission" date="2018-04" db="EMBL/GenBank/DDBJ databases">
        <title>The genome of golden apple snail Pomacea canaliculata provides insight into stress tolerance and invasive adaptation.</title>
        <authorList>
            <person name="Liu C."/>
            <person name="Liu B."/>
            <person name="Ren Y."/>
            <person name="Zhang Y."/>
            <person name="Wang H."/>
            <person name="Li S."/>
            <person name="Jiang F."/>
            <person name="Yin L."/>
            <person name="Zhang G."/>
            <person name="Qian W."/>
            <person name="Fan W."/>
        </authorList>
    </citation>
    <scope>NUCLEOTIDE SEQUENCE [LARGE SCALE GENOMIC DNA]</scope>
    <source>
        <strain evidence="1">SZHN2017</strain>
        <tissue evidence="1">Muscle</tissue>
    </source>
</reference>
<proteinExistence type="predicted"/>
<evidence type="ECO:0000313" key="1">
    <source>
        <dbReference type="EMBL" id="PVD36486.1"/>
    </source>
</evidence>
<accession>A0A2T7PST8</accession>
<keyword evidence="2" id="KW-1185">Reference proteome</keyword>
<comment type="caution">
    <text evidence="1">The sequence shown here is derived from an EMBL/GenBank/DDBJ whole genome shotgun (WGS) entry which is preliminary data.</text>
</comment>